<keyword evidence="1" id="KW-1133">Transmembrane helix</keyword>
<keyword evidence="1" id="KW-0812">Transmembrane</keyword>
<name>G0URI7_TRYCI</name>
<protein>
    <submittedName>
        <fullName evidence="2">Uncharacterized protein</fullName>
    </submittedName>
</protein>
<dbReference type="AlphaFoldDB" id="G0URI7"/>
<proteinExistence type="predicted"/>
<feature type="transmembrane region" description="Helical" evidence="1">
    <location>
        <begin position="142"/>
        <end position="159"/>
    </location>
</feature>
<organism evidence="2">
    <name type="scientific">Trypanosoma congolense (strain IL3000)</name>
    <dbReference type="NCBI Taxonomy" id="1068625"/>
    <lineage>
        <taxon>Eukaryota</taxon>
        <taxon>Discoba</taxon>
        <taxon>Euglenozoa</taxon>
        <taxon>Kinetoplastea</taxon>
        <taxon>Metakinetoplastina</taxon>
        <taxon>Trypanosomatida</taxon>
        <taxon>Trypanosomatidae</taxon>
        <taxon>Trypanosoma</taxon>
        <taxon>Nannomonas</taxon>
    </lineage>
</organism>
<evidence type="ECO:0000256" key="1">
    <source>
        <dbReference type="SAM" id="Phobius"/>
    </source>
</evidence>
<reference evidence="2" key="1">
    <citation type="journal article" date="2012" name="Proc. Natl. Acad. Sci. U.S.A.">
        <title>Antigenic diversity is generated by distinct evolutionary mechanisms in African trypanosome species.</title>
        <authorList>
            <person name="Jackson A.P."/>
            <person name="Berry A."/>
            <person name="Aslett M."/>
            <person name="Allison H.C."/>
            <person name="Burton P."/>
            <person name="Vavrova-Anderson J."/>
            <person name="Brown R."/>
            <person name="Browne H."/>
            <person name="Corton N."/>
            <person name="Hauser H."/>
            <person name="Gamble J."/>
            <person name="Gilderthorp R."/>
            <person name="Marcello L."/>
            <person name="McQuillan J."/>
            <person name="Otto T.D."/>
            <person name="Quail M.A."/>
            <person name="Sanders M.J."/>
            <person name="van Tonder A."/>
            <person name="Ginger M.L."/>
            <person name="Field M.C."/>
            <person name="Barry J.D."/>
            <person name="Hertz-Fowler C."/>
            <person name="Berriman M."/>
        </authorList>
    </citation>
    <scope>NUCLEOTIDE SEQUENCE</scope>
    <source>
        <strain evidence="2">IL3000</strain>
    </source>
</reference>
<dbReference type="EMBL" id="HE575321">
    <property type="protein sequence ID" value="CCC91999.1"/>
    <property type="molecule type" value="Genomic_DNA"/>
</dbReference>
<accession>G0URI7</accession>
<sequence length="163" mass="18574">MRRCYQGTLDSHFPFTWHRFFARGRPYTPLGTVQDFTSSPHHVGLAEMQRELDQRCGRSPTGLYEGPTIMTPQGPRPLFQGDMRDDPTNDELPEHYIAAQQRMSVLQSDSYGESIRGVVAPPPPVGFDIPRAYRPPRVELGVLWWSVMAVIVLTFLLLLKYGQ</sequence>
<dbReference type="VEuPathDB" id="TriTrypDB:TcIL3000_8_2180"/>
<gene>
    <name evidence="2" type="ORF">TCIL3000_8_2180</name>
</gene>
<keyword evidence="1" id="KW-0472">Membrane</keyword>
<evidence type="ECO:0000313" key="2">
    <source>
        <dbReference type="EMBL" id="CCC91999.1"/>
    </source>
</evidence>